<dbReference type="GeneID" id="34611585"/>
<dbReference type="VEuPathDB" id="FungiDB:ASPZODRAFT_145886"/>
<accession>A0A1L9S8P3</accession>
<keyword evidence="9" id="KW-1185">Reference proteome</keyword>
<dbReference type="GO" id="GO:0003677">
    <property type="term" value="F:DNA binding"/>
    <property type="evidence" value="ECO:0007669"/>
    <property type="project" value="UniProtKB-KW"/>
</dbReference>
<evidence type="ECO:0000259" key="7">
    <source>
        <dbReference type="PROSITE" id="PS50048"/>
    </source>
</evidence>
<keyword evidence="3" id="KW-0238">DNA-binding</keyword>
<dbReference type="Pfam" id="PF04082">
    <property type="entry name" value="Fungal_trans"/>
    <property type="match status" value="1"/>
</dbReference>
<dbReference type="PANTHER" id="PTHR46910:SF5">
    <property type="entry name" value="ZN(II)2CYS6 TRANSCRIPTION FACTOR (EUROFUNG)"/>
    <property type="match status" value="1"/>
</dbReference>
<dbReference type="InterPro" id="IPR036864">
    <property type="entry name" value="Zn2-C6_fun-type_DNA-bd_sf"/>
</dbReference>
<name>A0A1L9S8P3_9EURO</name>
<dbReference type="CDD" id="cd00067">
    <property type="entry name" value="GAL4"/>
    <property type="match status" value="1"/>
</dbReference>
<keyword evidence="2" id="KW-0805">Transcription regulation</keyword>
<dbReference type="OrthoDB" id="103819at2759"/>
<protein>
    <recommendedName>
        <fullName evidence="7">Zn(2)-C6 fungal-type domain-containing protein</fullName>
    </recommendedName>
</protein>
<dbReference type="SUPFAM" id="SSF57701">
    <property type="entry name" value="Zn2/Cys6 DNA-binding domain"/>
    <property type="match status" value="1"/>
</dbReference>
<dbReference type="InterPro" id="IPR050987">
    <property type="entry name" value="AtrR-like"/>
</dbReference>
<dbReference type="SMART" id="SM00906">
    <property type="entry name" value="Fungal_trans"/>
    <property type="match status" value="1"/>
</dbReference>
<feature type="compositionally biased region" description="Basic residues" evidence="6">
    <location>
        <begin position="49"/>
        <end position="58"/>
    </location>
</feature>
<keyword evidence="5" id="KW-0539">Nucleus</keyword>
<reference evidence="9" key="1">
    <citation type="journal article" date="2017" name="Genome Biol.">
        <title>Comparative genomics reveals high biological diversity and specific adaptations in the industrially and medically important fungal genus Aspergillus.</title>
        <authorList>
            <person name="de Vries R.P."/>
            <person name="Riley R."/>
            <person name="Wiebenga A."/>
            <person name="Aguilar-Osorio G."/>
            <person name="Amillis S."/>
            <person name="Uchima C.A."/>
            <person name="Anderluh G."/>
            <person name="Asadollahi M."/>
            <person name="Askin M."/>
            <person name="Barry K."/>
            <person name="Battaglia E."/>
            <person name="Bayram O."/>
            <person name="Benocci T."/>
            <person name="Braus-Stromeyer S.A."/>
            <person name="Caldana C."/>
            <person name="Canovas D."/>
            <person name="Cerqueira G.C."/>
            <person name="Chen F."/>
            <person name="Chen W."/>
            <person name="Choi C."/>
            <person name="Clum A."/>
            <person name="Dos Santos R.A."/>
            <person name="Damasio A.R."/>
            <person name="Diallinas G."/>
            <person name="Emri T."/>
            <person name="Fekete E."/>
            <person name="Flipphi M."/>
            <person name="Freyberg S."/>
            <person name="Gallo A."/>
            <person name="Gournas C."/>
            <person name="Habgood R."/>
            <person name="Hainaut M."/>
            <person name="Harispe M.L."/>
            <person name="Henrissat B."/>
            <person name="Hilden K.S."/>
            <person name="Hope R."/>
            <person name="Hossain A."/>
            <person name="Karabika E."/>
            <person name="Karaffa L."/>
            <person name="Karanyi Z."/>
            <person name="Krasevec N."/>
            <person name="Kuo A."/>
            <person name="Kusch H."/>
            <person name="LaButti K."/>
            <person name="Lagendijk E.L."/>
            <person name="Lapidus A."/>
            <person name="Levasseur A."/>
            <person name="Lindquist E."/>
            <person name="Lipzen A."/>
            <person name="Logrieco A.F."/>
            <person name="MacCabe A."/>
            <person name="Maekelae M.R."/>
            <person name="Malavazi I."/>
            <person name="Melin P."/>
            <person name="Meyer V."/>
            <person name="Mielnichuk N."/>
            <person name="Miskei M."/>
            <person name="Molnar A.P."/>
            <person name="Mule G."/>
            <person name="Ngan C.Y."/>
            <person name="Orejas M."/>
            <person name="Orosz E."/>
            <person name="Ouedraogo J.P."/>
            <person name="Overkamp K.M."/>
            <person name="Park H.-S."/>
            <person name="Perrone G."/>
            <person name="Piumi F."/>
            <person name="Punt P.J."/>
            <person name="Ram A.F."/>
            <person name="Ramon A."/>
            <person name="Rauscher S."/>
            <person name="Record E."/>
            <person name="Riano-Pachon D.M."/>
            <person name="Robert V."/>
            <person name="Roehrig J."/>
            <person name="Ruller R."/>
            <person name="Salamov A."/>
            <person name="Salih N.S."/>
            <person name="Samson R.A."/>
            <person name="Sandor E."/>
            <person name="Sanguinetti M."/>
            <person name="Schuetze T."/>
            <person name="Sepcic K."/>
            <person name="Shelest E."/>
            <person name="Sherlock G."/>
            <person name="Sophianopoulou V."/>
            <person name="Squina F.M."/>
            <person name="Sun H."/>
            <person name="Susca A."/>
            <person name="Todd R.B."/>
            <person name="Tsang A."/>
            <person name="Unkles S.E."/>
            <person name="van de Wiele N."/>
            <person name="van Rossen-Uffink D."/>
            <person name="Oliveira J.V."/>
            <person name="Vesth T.C."/>
            <person name="Visser J."/>
            <person name="Yu J.-H."/>
            <person name="Zhou M."/>
            <person name="Andersen M.R."/>
            <person name="Archer D.B."/>
            <person name="Baker S.E."/>
            <person name="Benoit I."/>
            <person name="Brakhage A.A."/>
            <person name="Braus G.H."/>
            <person name="Fischer R."/>
            <person name="Frisvad J.C."/>
            <person name="Goldman G.H."/>
            <person name="Houbraken J."/>
            <person name="Oakley B."/>
            <person name="Pocsi I."/>
            <person name="Scazzocchio C."/>
            <person name="Seiboth B."/>
            <person name="vanKuyk P.A."/>
            <person name="Wortman J."/>
            <person name="Dyer P.S."/>
            <person name="Grigoriev I.V."/>
        </authorList>
    </citation>
    <scope>NUCLEOTIDE SEQUENCE [LARGE SCALE GENOMIC DNA]</scope>
    <source>
        <strain evidence="9">CBS 506.65</strain>
    </source>
</reference>
<dbReference type="PROSITE" id="PS50048">
    <property type="entry name" value="ZN2_CY6_FUNGAL_2"/>
    <property type="match status" value="1"/>
</dbReference>
<dbReference type="InterPro" id="IPR007219">
    <property type="entry name" value="XnlR_reg_dom"/>
</dbReference>
<sequence length="573" mass="64328">MTERAKYACDKCRARKATTDKQAACSRDTPTCRRCREEGQECSYSRSGVIRRSKKGKQSRISSQSVTGVSSHPGSREVSPDGQSCGLRQPNDQMTGSTHERLQLLAGRDCPALKAIAALLEEYTATWQGSAAFDSLAEGSPTAFFLFDGDEARQWVDTFIKILQKEQLLVTSPPSELLAIPSHPDQVDRTWLVMFYSITLHTAANLDDSTRGKLKGNLWLAFNDVRLLLEPNVLSIQALVLMACYAEQFMTPSLCWSLVNKACTMLQALGITHWRLDTATRERRILVFWRLNIMDKSLALILNRPPAFHRQLVKEIPMPTLNQLLTISSPSSSPSSIPALFSAHYMHQMHLLSVVMADLWHCMFGRDSSDADRIKENLDSWYRQAREVLEAAATAEKPLLNEDGIAGVELSLQTFHLYYYYLLVYLTVSAKHLRTNWTSSALKMLSLTKATTNTITIPEPYPSLLWPRIHCPLTAFGTLWGEAVVKSHSQPEQSQRALDAIQHFPAFLATLASRNPTIAKLAGITERILEEVKNAVDDKNESEAVPEISFEEQLNGLFAEDAFDTLDWFAWVE</sequence>
<dbReference type="InterPro" id="IPR001138">
    <property type="entry name" value="Zn2Cys6_DnaBD"/>
</dbReference>
<feature type="compositionally biased region" description="Polar residues" evidence="6">
    <location>
        <begin position="59"/>
        <end position="73"/>
    </location>
</feature>
<evidence type="ECO:0000256" key="1">
    <source>
        <dbReference type="ARBA" id="ARBA00022723"/>
    </source>
</evidence>
<evidence type="ECO:0000313" key="8">
    <source>
        <dbReference type="EMBL" id="OJJ43531.1"/>
    </source>
</evidence>
<gene>
    <name evidence="8" type="ORF">ASPZODRAFT_145886</name>
</gene>
<keyword evidence="1" id="KW-0479">Metal-binding</keyword>
<evidence type="ECO:0000256" key="5">
    <source>
        <dbReference type="ARBA" id="ARBA00023242"/>
    </source>
</evidence>
<dbReference type="CDD" id="cd12148">
    <property type="entry name" value="fungal_TF_MHR"/>
    <property type="match status" value="1"/>
</dbReference>
<evidence type="ECO:0000256" key="2">
    <source>
        <dbReference type="ARBA" id="ARBA00023015"/>
    </source>
</evidence>
<dbReference type="GO" id="GO:0000981">
    <property type="term" value="F:DNA-binding transcription factor activity, RNA polymerase II-specific"/>
    <property type="evidence" value="ECO:0007669"/>
    <property type="project" value="InterPro"/>
</dbReference>
<evidence type="ECO:0000256" key="4">
    <source>
        <dbReference type="ARBA" id="ARBA00023163"/>
    </source>
</evidence>
<feature type="region of interest" description="Disordered" evidence="6">
    <location>
        <begin position="38"/>
        <end position="97"/>
    </location>
</feature>
<proteinExistence type="predicted"/>
<dbReference type="PANTHER" id="PTHR46910">
    <property type="entry name" value="TRANSCRIPTION FACTOR PDR1"/>
    <property type="match status" value="1"/>
</dbReference>
<evidence type="ECO:0000313" key="9">
    <source>
        <dbReference type="Proteomes" id="UP000184188"/>
    </source>
</evidence>
<organism evidence="8 9">
    <name type="scientific">Penicilliopsis zonata CBS 506.65</name>
    <dbReference type="NCBI Taxonomy" id="1073090"/>
    <lineage>
        <taxon>Eukaryota</taxon>
        <taxon>Fungi</taxon>
        <taxon>Dikarya</taxon>
        <taxon>Ascomycota</taxon>
        <taxon>Pezizomycotina</taxon>
        <taxon>Eurotiomycetes</taxon>
        <taxon>Eurotiomycetidae</taxon>
        <taxon>Eurotiales</taxon>
        <taxon>Aspergillaceae</taxon>
        <taxon>Penicilliopsis</taxon>
    </lineage>
</organism>
<dbReference type="GO" id="GO:0006351">
    <property type="term" value="P:DNA-templated transcription"/>
    <property type="evidence" value="ECO:0007669"/>
    <property type="project" value="InterPro"/>
</dbReference>
<keyword evidence="4" id="KW-0804">Transcription</keyword>
<dbReference type="STRING" id="1073090.A0A1L9S8P3"/>
<evidence type="ECO:0000256" key="3">
    <source>
        <dbReference type="ARBA" id="ARBA00023125"/>
    </source>
</evidence>
<dbReference type="AlphaFoldDB" id="A0A1L9S8P3"/>
<feature type="domain" description="Zn(2)-C6 fungal-type" evidence="7">
    <location>
        <begin position="8"/>
        <end position="44"/>
    </location>
</feature>
<dbReference type="EMBL" id="KV878351">
    <property type="protein sequence ID" value="OJJ43531.1"/>
    <property type="molecule type" value="Genomic_DNA"/>
</dbReference>
<dbReference type="Proteomes" id="UP000184188">
    <property type="component" value="Unassembled WGS sequence"/>
</dbReference>
<dbReference type="RefSeq" id="XP_022578041.1">
    <property type="nucleotide sequence ID" value="XM_022725120.1"/>
</dbReference>
<dbReference type="Gene3D" id="4.10.240.10">
    <property type="entry name" value="Zn(2)-C6 fungal-type DNA-binding domain"/>
    <property type="match status" value="1"/>
</dbReference>
<evidence type="ECO:0000256" key="6">
    <source>
        <dbReference type="SAM" id="MobiDB-lite"/>
    </source>
</evidence>
<dbReference type="GO" id="GO:0008270">
    <property type="term" value="F:zinc ion binding"/>
    <property type="evidence" value="ECO:0007669"/>
    <property type="project" value="InterPro"/>
</dbReference>